<feature type="compositionally biased region" description="Basic and acidic residues" evidence="1">
    <location>
        <begin position="13"/>
        <end position="29"/>
    </location>
</feature>
<organism evidence="2 3">
    <name type="scientific">Streptomyces glaucosporus</name>
    <dbReference type="NCBI Taxonomy" id="284044"/>
    <lineage>
        <taxon>Bacteria</taxon>
        <taxon>Bacillati</taxon>
        <taxon>Actinomycetota</taxon>
        <taxon>Actinomycetes</taxon>
        <taxon>Kitasatosporales</taxon>
        <taxon>Streptomycetaceae</taxon>
        <taxon>Streptomyces</taxon>
    </lineage>
</organism>
<dbReference type="RefSeq" id="WP_344629405.1">
    <property type="nucleotide sequence ID" value="NZ_BAAATJ010000002.1"/>
</dbReference>
<evidence type="ECO:0000313" key="3">
    <source>
        <dbReference type="Proteomes" id="UP001500058"/>
    </source>
</evidence>
<gene>
    <name evidence="2" type="ORF">GCM10010420_08100</name>
</gene>
<feature type="region of interest" description="Disordered" evidence="1">
    <location>
        <begin position="1"/>
        <end position="32"/>
    </location>
</feature>
<dbReference type="EMBL" id="BAAATJ010000002">
    <property type="protein sequence ID" value="GAA2387455.1"/>
    <property type="molecule type" value="Genomic_DNA"/>
</dbReference>
<reference evidence="3" key="1">
    <citation type="journal article" date="2019" name="Int. J. Syst. Evol. Microbiol.">
        <title>The Global Catalogue of Microorganisms (GCM) 10K type strain sequencing project: providing services to taxonomists for standard genome sequencing and annotation.</title>
        <authorList>
            <consortium name="The Broad Institute Genomics Platform"/>
            <consortium name="The Broad Institute Genome Sequencing Center for Infectious Disease"/>
            <person name="Wu L."/>
            <person name="Ma J."/>
        </authorList>
    </citation>
    <scope>NUCLEOTIDE SEQUENCE [LARGE SCALE GENOMIC DNA]</scope>
    <source>
        <strain evidence="3">JCM 6921</strain>
    </source>
</reference>
<keyword evidence="3" id="KW-1185">Reference proteome</keyword>
<name>A0ABP5UU19_9ACTN</name>
<proteinExistence type="predicted"/>
<comment type="caution">
    <text evidence="2">The sequence shown here is derived from an EMBL/GenBank/DDBJ whole genome shotgun (WGS) entry which is preliminary data.</text>
</comment>
<sequence>MTHGAAPAPSGDTRPDGPRSGETHAEDTRFGGITVRLDTGAGTLEVEGRAVPRVALRRKPGGEVAGHVPIGTRDGTRLTLTVDGETVPVVPGKGRLLRRSYAVDVTCRGARYRLVPDSLDGSRLLKDGRRLGRLSSDGDGIVLAEWREGAEVEAVDAALGYALAAAFGTGGQPWWMMAADLVGILIPG</sequence>
<protein>
    <recommendedName>
        <fullName evidence="4">Urease accessory protein UreD</fullName>
    </recommendedName>
</protein>
<evidence type="ECO:0000313" key="2">
    <source>
        <dbReference type="EMBL" id="GAA2387455.1"/>
    </source>
</evidence>
<evidence type="ECO:0000256" key="1">
    <source>
        <dbReference type="SAM" id="MobiDB-lite"/>
    </source>
</evidence>
<dbReference type="Proteomes" id="UP001500058">
    <property type="component" value="Unassembled WGS sequence"/>
</dbReference>
<accession>A0ABP5UU19</accession>
<evidence type="ECO:0008006" key="4">
    <source>
        <dbReference type="Google" id="ProtNLM"/>
    </source>
</evidence>